<comment type="caution">
    <text evidence="1">The sequence shown here is derived from an EMBL/GenBank/DDBJ whole genome shotgun (WGS) entry which is preliminary data.</text>
</comment>
<gene>
    <name evidence="1" type="ORF">AA0114_g12406</name>
</gene>
<reference evidence="2" key="1">
    <citation type="journal article" date="2019" name="bioRxiv">
        <title>Genomics, evolutionary history and diagnostics of the Alternaria alternata species group including apple and Asian pear pathotypes.</title>
        <authorList>
            <person name="Armitage A.D."/>
            <person name="Cockerton H.M."/>
            <person name="Sreenivasaprasad S."/>
            <person name="Woodhall J.W."/>
            <person name="Lane C.R."/>
            <person name="Harrison R.J."/>
            <person name="Clarkson J.P."/>
        </authorList>
    </citation>
    <scope>NUCLEOTIDE SEQUENCE [LARGE SCALE GENOMIC DNA]</scope>
    <source>
        <strain evidence="2">FERA 1082</strain>
    </source>
</reference>
<name>A0A4Q4M052_9PLEO</name>
<sequence length="339" mass="38564">MSPNNLRYQYSEALAKYNFGHAVPIPVSTNEMRIGQCGYFDDTETWNPIVQITDSEEVAAAGFVPMDATALKGLSVHRTEAEWGPLTSDTVTAYDPKLDVGAAIPGVPVEASIQFEVSNESSFGAVLTTEKPVIQEYYYRYESPWKDWIKDNSKILMERYDREIYDYKLWIITQVYMTRTARINILQSSKRKVSIGFKADLAQIGKLQPHGGWSTDNKNDGWSVHSSKVRLLKRKSSTCVDLGANVPLGTQEGEQRIVFITGFYFGCNIFKRDLKGRRLPQSPAQPENRPFMTMEMEHWTVETPWNVEERRTLEMNVTVIGENPEVGQGEEQKRDEIKG</sequence>
<dbReference type="AlphaFoldDB" id="A0A4Q4M052"/>
<evidence type="ECO:0000313" key="1">
    <source>
        <dbReference type="EMBL" id="RYN28994.1"/>
    </source>
</evidence>
<evidence type="ECO:0000313" key="2">
    <source>
        <dbReference type="Proteomes" id="UP000292402"/>
    </source>
</evidence>
<proteinExistence type="predicted"/>
<organism evidence="1 2">
    <name type="scientific">Alternaria tenuissima</name>
    <dbReference type="NCBI Taxonomy" id="119927"/>
    <lineage>
        <taxon>Eukaryota</taxon>
        <taxon>Fungi</taxon>
        <taxon>Dikarya</taxon>
        <taxon>Ascomycota</taxon>
        <taxon>Pezizomycotina</taxon>
        <taxon>Dothideomycetes</taxon>
        <taxon>Pleosporomycetidae</taxon>
        <taxon>Pleosporales</taxon>
        <taxon>Pleosporineae</taxon>
        <taxon>Pleosporaceae</taxon>
        <taxon>Alternaria</taxon>
        <taxon>Alternaria sect. Alternaria</taxon>
        <taxon>Alternaria alternata complex</taxon>
    </lineage>
</organism>
<accession>A0A4Q4M052</accession>
<dbReference type="Proteomes" id="UP000292402">
    <property type="component" value="Unassembled WGS sequence"/>
</dbReference>
<protein>
    <submittedName>
        <fullName evidence="1">Uncharacterized protein</fullName>
    </submittedName>
</protein>
<dbReference type="EMBL" id="PDXA01000081">
    <property type="protein sequence ID" value="RYN28994.1"/>
    <property type="molecule type" value="Genomic_DNA"/>
</dbReference>